<gene>
    <name evidence="1" type="ORF">GVT53_11230</name>
</gene>
<dbReference type="Proteomes" id="UP000502928">
    <property type="component" value="Chromosome"/>
</dbReference>
<reference evidence="1 2" key="1">
    <citation type="submission" date="2020-02" db="EMBL/GenBank/DDBJ databases">
        <title>Complete genome of Muricauda sp. 501str8.</title>
        <authorList>
            <person name="Dong B."/>
            <person name="Zhu S."/>
            <person name="Yang J."/>
            <person name="Chen J."/>
        </authorList>
    </citation>
    <scope>NUCLEOTIDE SEQUENCE [LARGE SCALE GENOMIC DNA]</scope>
    <source>
        <strain evidence="1 2">501str8</strain>
    </source>
</reference>
<proteinExistence type="predicted"/>
<evidence type="ECO:0000313" key="1">
    <source>
        <dbReference type="EMBL" id="QII45224.1"/>
    </source>
</evidence>
<protein>
    <recommendedName>
        <fullName evidence="3">Class I SAM-dependent methyltransferase</fullName>
    </recommendedName>
</protein>
<dbReference type="AlphaFoldDB" id="A0A6G7J3V2"/>
<evidence type="ECO:0000313" key="2">
    <source>
        <dbReference type="Proteomes" id="UP000502928"/>
    </source>
</evidence>
<sequence length="166" mass="19750">MWFRFVSYLKFLAQSTNHHGVHSPFVFQYVTRCLYSQKKLHRNKSINVLLKTIDYFGLQNISIENNTEVKELVKQTFPNTQFDKNPMDLLFVDEMDIPTFQKIRSEGILHNDSLILVDSIYDNKEILEQWKRLIALPEITVSIDMYHCGLISIRREQVKEHFTIRI</sequence>
<dbReference type="KEGG" id="mut:GVT53_11230"/>
<name>A0A6G7J3V2_9FLAO</name>
<dbReference type="EMBL" id="CP049616">
    <property type="protein sequence ID" value="QII45224.1"/>
    <property type="molecule type" value="Genomic_DNA"/>
</dbReference>
<keyword evidence="2" id="KW-1185">Reference proteome</keyword>
<accession>A0A6G7J3V2</accession>
<dbReference type="RefSeq" id="WP_166248712.1">
    <property type="nucleotide sequence ID" value="NZ_CP049616.1"/>
</dbReference>
<evidence type="ECO:0008006" key="3">
    <source>
        <dbReference type="Google" id="ProtNLM"/>
    </source>
</evidence>
<organism evidence="1 2">
    <name type="scientific">Flagellimonas oceani</name>
    <dbReference type="NCBI Taxonomy" id="2698672"/>
    <lineage>
        <taxon>Bacteria</taxon>
        <taxon>Pseudomonadati</taxon>
        <taxon>Bacteroidota</taxon>
        <taxon>Flavobacteriia</taxon>
        <taxon>Flavobacteriales</taxon>
        <taxon>Flavobacteriaceae</taxon>
        <taxon>Flagellimonas</taxon>
    </lineage>
</organism>